<accession>A0A8V0XXN7</accession>
<evidence type="ECO:0000256" key="7">
    <source>
        <dbReference type="ARBA" id="ARBA00038411"/>
    </source>
</evidence>
<keyword evidence="5" id="KW-0966">Cell projection</keyword>
<comment type="function">
    <text evidence="6">Component of the tectonic-like complex, a complex localized at the transition zone of primary cilia and acting as a barrier that prevents diffusion of transmembrane proteins between the cilia and plasma membranes.</text>
</comment>
<comment type="subcellular location">
    <subcellularLocation>
        <location evidence="1">Cytoplasm</location>
        <location evidence="1">Cytoskeleton</location>
        <location evidence="1">Cilium basal body</location>
    </subcellularLocation>
</comment>
<reference evidence="10" key="1">
    <citation type="submission" date="2020-11" db="EMBL/GenBank/DDBJ databases">
        <title>Gallus gallus (Chicken) genome, bGalGal1, GRCg7b, maternal haplotype autosomes + Z &amp; W.</title>
        <authorList>
            <person name="Warren W."/>
            <person name="Formenti G."/>
            <person name="Fedrigo O."/>
            <person name="Haase B."/>
            <person name="Mountcastle J."/>
            <person name="Balacco J."/>
            <person name="Tracey A."/>
            <person name="Schneider V."/>
            <person name="Okimoto R."/>
            <person name="Cheng H."/>
            <person name="Hawken R."/>
            <person name="Howe K."/>
            <person name="Jarvis E.D."/>
        </authorList>
    </citation>
    <scope>NUCLEOTIDE SEQUENCE [LARGE SCALE GENOMIC DNA]</scope>
    <source>
        <strain evidence="10">Broiler</strain>
    </source>
</reference>
<dbReference type="Proteomes" id="UP000000539">
    <property type="component" value="Chromosome 38"/>
</dbReference>
<reference evidence="10" key="2">
    <citation type="submission" date="2025-08" db="UniProtKB">
        <authorList>
            <consortium name="Ensembl"/>
        </authorList>
    </citation>
    <scope>IDENTIFICATION</scope>
    <source>
        <strain evidence="10">broiler</strain>
    </source>
</reference>
<dbReference type="FunCoup" id="A0A8V0XXN7">
    <property type="interactions" value="84"/>
</dbReference>
<evidence type="ECO:0000313" key="11">
    <source>
        <dbReference type="Proteomes" id="UP000000539"/>
    </source>
</evidence>
<evidence type="ECO:0000256" key="4">
    <source>
        <dbReference type="ARBA" id="ARBA00023212"/>
    </source>
</evidence>
<dbReference type="GlyGen" id="A0A8V0XXN7">
    <property type="glycosylation" value="3 sites"/>
</dbReference>
<dbReference type="GO" id="GO:0030030">
    <property type="term" value="P:cell projection organization"/>
    <property type="evidence" value="ECO:0007669"/>
    <property type="project" value="UniProtKB-KW"/>
</dbReference>
<evidence type="ECO:0000313" key="10">
    <source>
        <dbReference type="Ensembl" id="ENSGALP00010011462.1"/>
    </source>
</evidence>
<evidence type="ECO:0000256" key="9">
    <source>
        <dbReference type="SAM" id="MobiDB-lite"/>
    </source>
</evidence>
<dbReference type="Pfam" id="PF07162">
    <property type="entry name" value="B9-C2"/>
    <property type="match status" value="1"/>
</dbReference>
<sequence>MAEVHLIGQLLGASGFSQRRLFCKWGLHAGGAWKLLGGLCEGQTQVDDPQADDMAHWCHPLDVHFATKGLQGASPAWPHSGPTSPRCPHIPAVSPYSHLCSLSPYPYFPTPSPRPSLSPYSFSAPTSPFCPGIPTTPLCPRLPPLSPPPPFAPLSPHGPHVPFPSPYSSSVPIFSQRLQCSHFPLLSPYPPPLFFVPILLLYRRIVLSFTLFSSVHAVPMSPPSPYPHNVPISPRHPLSVPTFPPPHPTPVQSSPPHLSPRTPSVPISPQRPQHSHLHPPPIFPPPHTVPASPLHPHAVPSLPLSPYPHRPHIPLPVPLCPPPSQTPLPPQAGPDCTSRCGTRTLWAARSCWVTVSATSRRPPAATRCPASPGARGGPASPSASVTAFWGGVPNSEPPTLSTPVPIASACAPKRPALCTWSWGCCSGTSGAMGCSAKRGGG</sequence>
<evidence type="ECO:0000256" key="1">
    <source>
        <dbReference type="ARBA" id="ARBA00004120"/>
    </source>
</evidence>
<comment type="similarity">
    <text evidence="7">Belongs to the B9D family.</text>
</comment>
<dbReference type="PANTHER" id="PTHR12968">
    <property type="entry name" value="B9 DOMAIN-CONTAINING"/>
    <property type="match status" value="1"/>
</dbReference>
<dbReference type="InterPro" id="IPR010796">
    <property type="entry name" value="C2_B9-type_dom"/>
</dbReference>
<keyword evidence="3" id="KW-0970">Cilium biogenesis/degradation</keyword>
<evidence type="ECO:0000256" key="6">
    <source>
        <dbReference type="ARBA" id="ARBA00037672"/>
    </source>
</evidence>
<dbReference type="PROSITE" id="PS51381">
    <property type="entry name" value="C2_B9"/>
    <property type="match status" value="1"/>
</dbReference>
<dbReference type="GeneTree" id="ENSGT00940000171855"/>
<keyword evidence="2" id="KW-0963">Cytoplasm</keyword>
<dbReference type="Ensembl" id="ENSGALT00010019914.1">
    <property type="protein sequence ID" value="ENSGALP00010011462.1"/>
    <property type="gene ID" value="ENSGALG00010008327.1"/>
</dbReference>
<evidence type="ECO:0000256" key="8">
    <source>
        <dbReference type="ARBA" id="ARBA00039272"/>
    </source>
</evidence>
<feature type="compositionally biased region" description="Polar residues" evidence="9">
    <location>
        <begin position="261"/>
        <end position="272"/>
    </location>
</feature>
<evidence type="ECO:0000256" key="5">
    <source>
        <dbReference type="ARBA" id="ARBA00023273"/>
    </source>
</evidence>
<proteinExistence type="inferred from homology"/>
<gene>
    <name evidence="10" type="primary">B9D2</name>
</gene>
<protein>
    <recommendedName>
        <fullName evidence="8">B9 domain-containing protein 2</fullName>
    </recommendedName>
</protein>
<dbReference type="OrthoDB" id="8863549at2759"/>
<keyword evidence="11" id="KW-1185">Reference proteome</keyword>
<dbReference type="AlphaFoldDB" id="A0A8V0XXN7"/>
<feature type="compositionally biased region" description="Pro residues" evidence="9">
    <location>
        <begin position="278"/>
        <end position="288"/>
    </location>
</feature>
<feature type="region of interest" description="Disordered" evidence="9">
    <location>
        <begin position="362"/>
        <end position="382"/>
    </location>
</feature>
<name>A0A8V0XXN7_CHICK</name>
<organism evidence="10 11">
    <name type="scientific">Gallus gallus</name>
    <name type="common">Chicken</name>
    <dbReference type="NCBI Taxonomy" id="9031"/>
    <lineage>
        <taxon>Eukaryota</taxon>
        <taxon>Metazoa</taxon>
        <taxon>Chordata</taxon>
        <taxon>Craniata</taxon>
        <taxon>Vertebrata</taxon>
        <taxon>Euteleostomi</taxon>
        <taxon>Archelosauria</taxon>
        <taxon>Archosauria</taxon>
        <taxon>Dinosauria</taxon>
        <taxon>Saurischia</taxon>
        <taxon>Theropoda</taxon>
        <taxon>Coelurosauria</taxon>
        <taxon>Aves</taxon>
        <taxon>Neognathae</taxon>
        <taxon>Galloanserae</taxon>
        <taxon>Galliformes</taxon>
        <taxon>Phasianidae</taxon>
        <taxon>Phasianinae</taxon>
        <taxon>Gallus</taxon>
    </lineage>
</organism>
<evidence type="ECO:0000256" key="2">
    <source>
        <dbReference type="ARBA" id="ARBA00022490"/>
    </source>
</evidence>
<feature type="region of interest" description="Disordered" evidence="9">
    <location>
        <begin position="237"/>
        <end position="305"/>
    </location>
</feature>
<dbReference type="PANTHER" id="PTHR12968:SF2">
    <property type="entry name" value="B9 DOMAIN-CONTAINING PROTEIN 2"/>
    <property type="match status" value="1"/>
</dbReference>
<keyword evidence="4" id="KW-0206">Cytoskeleton</keyword>
<reference evidence="10" key="3">
    <citation type="submission" date="2025-09" db="UniProtKB">
        <authorList>
            <consortium name="Ensembl"/>
        </authorList>
    </citation>
    <scope>IDENTIFICATION</scope>
    <source>
        <strain evidence="10">broiler</strain>
    </source>
</reference>
<dbReference type="GO" id="GO:0005929">
    <property type="term" value="C:cilium"/>
    <property type="evidence" value="ECO:0007669"/>
    <property type="project" value="UniProtKB-ARBA"/>
</dbReference>
<evidence type="ECO:0000256" key="3">
    <source>
        <dbReference type="ARBA" id="ARBA00022794"/>
    </source>
</evidence>